<accession>A0ABQ3HXG3</accession>
<keyword evidence="4" id="KW-1185">Reference proteome</keyword>
<dbReference type="PANTHER" id="PTHR32060:SF30">
    <property type="entry name" value="CARBOXY-TERMINAL PROCESSING PROTEASE CTPA"/>
    <property type="match status" value="1"/>
</dbReference>
<dbReference type="Gene3D" id="3.30.750.170">
    <property type="match status" value="1"/>
</dbReference>
<feature type="region of interest" description="Disordered" evidence="1">
    <location>
        <begin position="438"/>
        <end position="463"/>
    </location>
</feature>
<dbReference type="InterPro" id="IPR005151">
    <property type="entry name" value="Tail-specific_protease"/>
</dbReference>
<evidence type="ECO:0000313" key="4">
    <source>
        <dbReference type="Proteomes" id="UP000620550"/>
    </source>
</evidence>
<dbReference type="RefSeq" id="WP_189627093.1">
    <property type="nucleotide sequence ID" value="NZ_BNAF01000009.1"/>
</dbReference>
<reference evidence="4" key="1">
    <citation type="journal article" date="2019" name="Int. J. Syst. Evol. Microbiol.">
        <title>The Global Catalogue of Microorganisms (GCM) 10K type strain sequencing project: providing services to taxonomists for standard genome sequencing and annotation.</title>
        <authorList>
            <consortium name="The Broad Institute Genomics Platform"/>
            <consortium name="The Broad Institute Genome Sequencing Center for Infectious Disease"/>
            <person name="Wu L."/>
            <person name="Ma J."/>
        </authorList>
    </citation>
    <scope>NUCLEOTIDE SEQUENCE [LARGE SCALE GENOMIC DNA]</scope>
    <source>
        <strain evidence="4">CGMCC 1.12966</strain>
    </source>
</reference>
<organism evidence="3 4">
    <name type="scientific">Sphingobacterium griseoflavum</name>
    <dbReference type="NCBI Taxonomy" id="1474952"/>
    <lineage>
        <taxon>Bacteria</taxon>
        <taxon>Pseudomonadati</taxon>
        <taxon>Bacteroidota</taxon>
        <taxon>Sphingobacteriia</taxon>
        <taxon>Sphingobacteriales</taxon>
        <taxon>Sphingobacteriaceae</taxon>
        <taxon>Sphingobacterium</taxon>
    </lineage>
</organism>
<dbReference type="Pfam" id="PF03572">
    <property type="entry name" value="Peptidase_S41"/>
    <property type="match status" value="1"/>
</dbReference>
<dbReference type="CDD" id="cd07561">
    <property type="entry name" value="Peptidase_S41_CPP_like"/>
    <property type="match status" value="1"/>
</dbReference>
<gene>
    <name evidence="3" type="ORF">GCM10017764_25770</name>
</gene>
<dbReference type="Gene3D" id="3.90.226.10">
    <property type="entry name" value="2-enoyl-CoA Hydratase, Chain A, domain 1"/>
    <property type="match status" value="1"/>
</dbReference>
<dbReference type="Gene3D" id="2.30.42.10">
    <property type="match status" value="1"/>
</dbReference>
<comment type="caution">
    <text evidence="3">The sequence shown here is derived from an EMBL/GenBank/DDBJ whole genome shotgun (WGS) entry which is preliminary data.</text>
</comment>
<dbReference type="EMBL" id="BNAF01000009">
    <property type="protein sequence ID" value="GHE41288.1"/>
    <property type="molecule type" value="Genomic_DNA"/>
</dbReference>
<protein>
    <recommendedName>
        <fullName evidence="2">Tail specific protease domain-containing protein</fullName>
    </recommendedName>
</protein>
<dbReference type="SUPFAM" id="SSF52096">
    <property type="entry name" value="ClpP/crotonase"/>
    <property type="match status" value="1"/>
</dbReference>
<dbReference type="InterPro" id="IPR036034">
    <property type="entry name" value="PDZ_sf"/>
</dbReference>
<dbReference type="Proteomes" id="UP000620550">
    <property type="component" value="Unassembled WGS sequence"/>
</dbReference>
<name>A0ABQ3HXG3_9SPHI</name>
<evidence type="ECO:0000313" key="3">
    <source>
        <dbReference type="EMBL" id="GHE41288.1"/>
    </source>
</evidence>
<sequence length="479" mass="53785">MSCKKEVGPTPEPEPVDTKEQLIRDSIYYYYNQQSLWTEYIPDNTVLRTFTASYTSNDEVLRALKARTPYYAGYNGSIDRFSFIEEKGSGSQQRSSNGLRMDTNDGYGMYFGWRIISETLAAPVLYFVEGGSPAQKAGITRGSMLLSLNDATDVTAPYNCNASGACYVETNAFNDFQNKLNTATNGNTMRLKVRTVDGQEIERTLTNGTYVIDPLLADTVYNYNKKIGYFAFSSFEEVTGNNQNYQNFQRVFQRFEAENIKELIVDMRYNTGGYVHTAQYLANKVVPASGDGNRMFTYEVNTNLQPYTVRAFDGLDFRPVNFVRNNNLELETVYFLVTEETASASELLINVLKPYMRVVLIAETTRTYGKPVGFFAQDIMNEEISLWVTSFKTVNSRGDTDYWDGLSVDETNVADDIGRDFGDPAENMIARAISLSGGNSSARLSKSSVSRSATSAGSLPKKFKVVNKPDEKNLLKKRN</sequence>
<dbReference type="InterPro" id="IPR029045">
    <property type="entry name" value="ClpP/crotonase-like_dom_sf"/>
</dbReference>
<feature type="compositionally biased region" description="Low complexity" evidence="1">
    <location>
        <begin position="440"/>
        <end position="458"/>
    </location>
</feature>
<feature type="domain" description="Tail specific protease" evidence="2">
    <location>
        <begin position="198"/>
        <end position="415"/>
    </location>
</feature>
<evidence type="ECO:0000259" key="2">
    <source>
        <dbReference type="SMART" id="SM00245"/>
    </source>
</evidence>
<dbReference type="SMART" id="SM00245">
    <property type="entry name" value="TSPc"/>
    <property type="match status" value="1"/>
</dbReference>
<evidence type="ECO:0000256" key="1">
    <source>
        <dbReference type="SAM" id="MobiDB-lite"/>
    </source>
</evidence>
<proteinExistence type="predicted"/>
<dbReference type="PANTHER" id="PTHR32060">
    <property type="entry name" value="TAIL-SPECIFIC PROTEASE"/>
    <property type="match status" value="1"/>
</dbReference>